<dbReference type="EMBL" id="JACASF010000039">
    <property type="protein sequence ID" value="KAF6394778.1"/>
    <property type="molecule type" value="Genomic_DNA"/>
</dbReference>
<feature type="region of interest" description="Disordered" evidence="3">
    <location>
        <begin position="85"/>
        <end position="107"/>
    </location>
</feature>
<sequence length="181" mass="20568">MTEPFLGTWKLESSEHFEEYLGQLGVPITVRHLAALEKLTISISAHGDKVSIKTQTSFKNFEIFFKLGEEFNETMADNWKVKVLPASSTPGEGATNSRTPTPTGKIWQTPKPNVIAIMVNNRNESQIKEQETSTEDERNEVQLSKLTELEFRAMILRKLNSMCKDMSTMSKDIEMLKINQL</sequence>
<keyword evidence="6" id="KW-1185">Reference proteome</keyword>
<reference evidence="5 6" key="1">
    <citation type="journal article" date="2020" name="Nature">
        <title>Six reference-quality genomes reveal evolution of bat adaptations.</title>
        <authorList>
            <person name="Jebb D."/>
            <person name="Huang Z."/>
            <person name="Pippel M."/>
            <person name="Hughes G.M."/>
            <person name="Lavrichenko K."/>
            <person name="Devanna P."/>
            <person name="Winkler S."/>
            <person name="Jermiin L.S."/>
            <person name="Skirmuntt E.C."/>
            <person name="Katzourakis A."/>
            <person name="Burkitt-Gray L."/>
            <person name="Ray D.A."/>
            <person name="Sullivan K.A.M."/>
            <person name="Roscito J.G."/>
            <person name="Kirilenko B.M."/>
            <person name="Davalos L.M."/>
            <person name="Corthals A.P."/>
            <person name="Power M.L."/>
            <person name="Jones G."/>
            <person name="Ransome R.D."/>
            <person name="Dechmann D.K.N."/>
            <person name="Locatelli A.G."/>
            <person name="Puechmaille S.J."/>
            <person name="Fedrigo O."/>
            <person name="Jarvis E.D."/>
            <person name="Hiller M."/>
            <person name="Vernes S.C."/>
            <person name="Myers E.W."/>
            <person name="Teeling E.C."/>
        </authorList>
    </citation>
    <scope>NUCLEOTIDE SEQUENCE [LARGE SCALE GENOMIC DNA]</scope>
    <source>
        <strain evidence="5">MMolMol1</strain>
        <tissue evidence="5">Muscle</tissue>
    </source>
</reference>
<dbReference type="PANTHER" id="PTHR11955">
    <property type="entry name" value="FATTY ACID BINDING PROTEIN"/>
    <property type="match status" value="1"/>
</dbReference>
<proteinExistence type="inferred from homology"/>
<dbReference type="Gene3D" id="2.40.128.20">
    <property type="match status" value="1"/>
</dbReference>
<organism evidence="5 6">
    <name type="scientific">Molossus molossus</name>
    <name type="common">Pallas' mastiff bat</name>
    <name type="synonym">Vespertilio molossus</name>
    <dbReference type="NCBI Taxonomy" id="27622"/>
    <lineage>
        <taxon>Eukaryota</taxon>
        <taxon>Metazoa</taxon>
        <taxon>Chordata</taxon>
        <taxon>Craniata</taxon>
        <taxon>Vertebrata</taxon>
        <taxon>Euteleostomi</taxon>
        <taxon>Mammalia</taxon>
        <taxon>Eutheria</taxon>
        <taxon>Laurasiatheria</taxon>
        <taxon>Chiroptera</taxon>
        <taxon>Yangochiroptera</taxon>
        <taxon>Molossidae</taxon>
        <taxon>Molossus</taxon>
    </lineage>
</organism>
<dbReference type="InterPro" id="IPR000463">
    <property type="entry name" value="Fatty_acid-bd"/>
</dbReference>
<dbReference type="InterPro" id="IPR012674">
    <property type="entry name" value="Calycin"/>
</dbReference>
<feature type="domain" description="Cytosolic fatty-acid binding proteins" evidence="4">
    <location>
        <begin position="7"/>
        <end position="24"/>
    </location>
</feature>
<gene>
    <name evidence="5" type="ORF">HJG59_004759</name>
</gene>
<evidence type="ECO:0000256" key="1">
    <source>
        <dbReference type="ARBA" id="ARBA00008390"/>
    </source>
</evidence>
<dbReference type="SUPFAM" id="SSF50814">
    <property type="entry name" value="Lipocalins"/>
    <property type="match status" value="1"/>
</dbReference>
<dbReference type="AlphaFoldDB" id="A0A7J8B7U0"/>
<evidence type="ECO:0000259" key="4">
    <source>
        <dbReference type="PROSITE" id="PS00214"/>
    </source>
</evidence>
<dbReference type="GO" id="GO:0008289">
    <property type="term" value="F:lipid binding"/>
    <property type="evidence" value="ECO:0007669"/>
    <property type="project" value="InterPro"/>
</dbReference>
<dbReference type="Pfam" id="PF00061">
    <property type="entry name" value="Lipocalin"/>
    <property type="match status" value="1"/>
</dbReference>
<dbReference type="Proteomes" id="UP000550707">
    <property type="component" value="Unassembled WGS sequence"/>
</dbReference>
<comment type="similarity">
    <text evidence="1 2">Belongs to the calycin superfamily. Fatty-acid binding protein (FABP) family.</text>
</comment>
<evidence type="ECO:0000256" key="2">
    <source>
        <dbReference type="RuleBase" id="RU003696"/>
    </source>
</evidence>
<dbReference type="InParanoid" id="A0A7J8B7U0"/>
<evidence type="ECO:0000313" key="6">
    <source>
        <dbReference type="Proteomes" id="UP000550707"/>
    </source>
</evidence>
<dbReference type="InterPro" id="IPR031259">
    <property type="entry name" value="ILBP"/>
</dbReference>
<evidence type="ECO:0000313" key="5">
    <source>
        <dbReference type="EMBL" id="KAF6394778.1"/>
    </source>
</evidence>
<comment type="caution">
    <text evidence="5">The sequence shown here is derived from an EMBL/GenBank/DDBJ whole genome shotgun (WGS) entry which is preliminary data.</text>
</comment>
<dbReference type="PROSITE" id="PS00214">
    <property type="entry name" value="FABP"/>
    <property type="match status" value="1"/>
</dbReference>
<accession>A0A7J8B7U0</accession>
<dbReference type="InterPro" id="IPR000566">
    <property type="entry name" value="Lipocln_cytosolic_FA-bd_dom"/>
</dbReference>
<dbReference type="PRINTS" id="PR00178">
    <property type="entry name" value="FATTYACIDBP"/>
</dbReference>
<evidence type="ECO:0000256" key="3">
    <source>
        <dbReference type="SAM" id="MobiDB-lite"/>
    </source>
</evidence>
<feature type="compositionally biased region" description="Polar residues" evidence="3">
    <location>
        <begin position="86"/>
        <end position="102"/>
    </location>
</feature>
<protein>
    <submittedName>
        <fullName evidence="5">Fatty acid binding protein 9</fullName>
    </submittedName>
</protein>
<keyword evidence="2" id="KW-0813">Transport</keyword>
<name>A0A7J8B7U0_MOLMO</name>